<dbReference type="Gene3D" id="3.30.70.1440">
    <property type="entry name" value="Multidrug efflux transporter AcrB pore domain"/>
    <property type="match status" value="1"/>
</dbReference>
<dbReference type="InterPro" id="IPR004763">
    <property type="entry name" value="CusA-like"/>
</dbReference>
<feature type="transmembrane region" description="Helical" evidence="7">
    <location>
        <begin position="538"/>
        <end position="555"/>
    </location>
</feature>
<evidence type="ECO:0000256" key="6">
    <source>
        <dbReference type="ARBA" id="ARBA00023136"/>
    </source>
</evidence>
<feature type="transmembrane region" description="Helical" evidence="7">
    <location>
        <begin position="1009"/>
        <end position="1034"/>
    </location>
</feature>
<organism evidence="8">
    <name type="scientific">marine sediment metagenome</name>
    <dbReference type="NCBI Taxonomy" id="412755"/>
    <lineage>
        <taxon>unclassified sequences</taxon>
        <taxon>metagenomes</taxon>
        <taxon>ecological metagenomes</taxon>
    </lineage>
</organism>
<dbReference type="PRINTS" id="PR00702">
    <property type="entry name" value="ACRIFLAVINRP"/>
</dbReference>
<comment type="caution">
    <text evidence="8">The sequence shown here is derived from an EMBL/GenBank/DDBJ whole genome shotgun (WGS) entry which is preliminary data.</text>
</comment>
<dbReference type="NCBIfam" id="TIGR00914">
    <property type="entry name" value="2A0601"/>
    <property type="match status" value="1"/>
</dbReference>
<feature type="transmembrane region" description="Helical" evidence="7">
    <location>
        <begin position="898"/>
        <end position="918"/>
    </location>
</feature>
<feature type="transmembrane region" description="Helical" evidence="7">
    <location>
        <begin position="874"/>
        <end position="891"/>
    </location>
</feature>
<dbReference type="Pfam" id="PF00873">
    <property type="entry name" value="ACR_tran"/>
    <property type="match status" value="1"/>
</dbReference>
<evidence type="ECO:0000256" key="5">
    <source>
        <dbReference type="ARBA" id="ARBA00022989"/>
    </source>
</evidence>
<feature type="transmembrane region" description="Helical" evidence="7">
    <location>
        <begin position="982"/>
        <end position="1003"/>
    </location>
</feature>
<dbReference type="GO" id="GO:0005886">
    <property type="term" value="C:plasma membrane"/>
    <property type="evidence" value="ECO:0007669"/>
    <property type="project" value="UniProtKB-SubCell"/>
</dbReference>
<evidence type="ECO:0000256" key="7">
    <source>
        <dbReference type="SAM" id="Phobius"/>
    </source>
</evidence>
<dbReference type="InterPro" id="IPR027463">
    <property type="entry name" value="AcrB_DN_DC_subdom"/>
</dbReference>
<dbReference type="PANTHER" id="PTHR32063">
    <property type="match status" value="1"/>
</dbReference>
<feature type="transmembrane region" description="Helical" evidence="7">
    <location>
        <begin position="388"/>
        <end position="411"/>
    </location>
</feature>
<feature type="transmembrane region" description="Helical" evidence="7">
    <location>
        <begin position="338"/>
        <end position="357"/>
    </location>
</feature>
<dbReference type="Gene3D" id="3.30.70.1320">
    <property type="entry name" value="Multidrug efflux transporter AcrB pore domain like"/>
    <property type="match status" value="1"/>
</dbReference>
<dbReference type="Gene3D" id="1.20.1640.10">
    <property type="entry name" value="Multidrug efflux transporter AcrB transmembrane domain"/>
    <property type="match status" value="2"/>
</dbReference>
<accession>A0A0F9TYK4</accession>
<evidence type="ECO:0000256" key="3">
    <source>
        <dbReference type="ARBA" id="ARBA00022475"/>
    </source>
</evidence>
<dbReference type="Gene3D" id="3.30.70.1430">
    <property type="entry name" value="Multidrug efflux transporter AcrB pore domain"/>
    <property type="match status" value="2"/>
</dbReference>
<evidence type="ECO:0000256" key="2">
    <source>
        <dbReference type="ARBA" id="ARBA00022448"/>
    </source>
</evidence>
<dbReference type="AlphaFoldDB" id="A0A0F9TYK4"/>
<feature type="transmembrane region" description="Helical" evidence="7">
    <location>
        <begin position="364"/>
        <end position="382"/>
    </location>
</feature>
<dbReference type="SUPFAM" id="SSF82714">
    <property type="entry name" value="Multidrug efflux transporter AcrB TolC docking domain, DN and DC subdomains"/>
    <property type="match status" value="2"/>
</dbReference>
<keyword evidence="5 7" id="KW-1133">Transmembrane helix</keyword>
<dbReference type="GO" id="GO:0008324">
    <property type="term" value="F:monoatomic cation transmembrane transporter activity"/>
    <property type="evidence" value="ECO:0007669"/>
    <property type="project" value="InterPro"/>
</dbReference>
<comment type="subcellular location">
    <subcellularLocation>
        <location evidence="1">Cell membrane</location>
        <topology evidence="1">Multi-pass membrane protein</topology>
    </subcellularLocation>
</comment>
<sequence length="1051" mass="115022">MIANIIRWSVANRFLVLLATLFSVAWGVWSIQNTAVDALPDLSDVQVIIRTPYAGQAPQIVENQVTYPLATTMLSVPGAKTVRGYSFFGDSYVYVLFEDDTDLYWARSRVLEYLSQVQSRLPEGVAPALGPDATGVGWIYQYALVDRTGQHDLAQLRSLQDWFLRYELKTLPNVAEVAPIGGMVKQYQIVLDPVRMASRQVTQQEITQAVDEANQETGGSVLELGESEFMVRASGYLASLEDFRAIPLRLDANGVPVTLGDVAHIQLGPEMRRGIAELDGEGEVVGGVVILRSGKNARETITAVQAKLKELQKSLPDGVEVVTTYDRSTLIDSAVENLSHKLLEEFFVVALVCVLFLWHLRSSLVAIVSLPVGILIAFIIMQRQGVNANIMSLGGIAIAIGAMVDAAIVMIENAHKHIETWHKKNLNKKLEGAEHWKVITDAAIEVGPALFFSLLIITLSFIPVFTLEAQEGRLFGPLAFTKTYAMAAAAGLSVTLVPVLMGYWIRGKIPDEHRNPINRGLIWVYQPALEAVLRWPKVTIMVAFIVFLTALWPISRLGGEFLPPLDEGDLLYMPTALPGLSVQKASELLQQTDRMIKTVPEVKRVFGKAGRADTATDPAPLTMFETTIQFKPKDQWRPGMTPEKLVEELDQAVQVPGLANLWIPPIRNRIDMLATGIKSPIGIKVYGSDLVQIDKTTQAVERLAKTVPGVSSAVAERLTGGRYIDVDIDRTAAARYGLNIAEVQAIVAGAVGGANIGETVEGLARYPISLRYPREWRDSLSDLRNLPIYTPEGSQITLGTVAEVKVTDGPPMLKSENARLTGWVYIDVRDRDMAAVVGDLRTKIDGEVPLESGMSISYSGQFEFMERANAKLKLVVPATLLIIFVLLYLIFNRFSEALLIMATLPFALTGGVWFLYLLDYNLSVATGVGFIALAGVSAEFGVIMLLYLTNAWTERQEAGRTDKPALLEAIREGAVQRVRPKAMTVAVIIAGLLPILLGSGTGSEIMSRIAAPMVGGMITAPLLSLFVLPAAYLLMRRRSIQQAKPQSGDPQ</sequence>
<reference evidence="8" key="1">
    <citation type="journal article" date="2015" name="Nature">
        <title>Complex archaea that bridge the gap between prokaryotes and eukaryotes.</title>
        <authorList>
            <person name="Spang A."/>
            <person name="Saw J.H."/>
            <person name="Jorgensen S.L."/>
            <person name="Zaremba-Niedzwiedzka K."/>
            <person name="Martijn J."/>
            <person name="Lind A.E."/>
            <person name="van Eijk R."/>
            <person name="Schleper C."/>
            <person name="Guy L."/>
            <person name="Ettema T.J."/>
        </authorList>
    </citation>
    <scope>NUCLEOTIDE SEQUENCE</scope>
</reference>
<protein>
    <submittedName>
        <fullName evidence="8">Uncharacterized protein</fullName>
    </submittedName>
</protein>
<dbReference type="SUPFAM" id="SSF82693">
    <property type="entry name" value="Multidrug efflux transporter AcrB pore domain, PN1, PN2, PC1 and PC2 subdomains"/>
    <property type="match status" value="2"/>
</dbReference>
<keyword evidence="6 7" id="KW-0472">Membrane</keyword>
<feature type="transmembrane region" description="Helical" evidence="7">
    <location>
        <begin position="924"/>
        <end position="948"/>
    </location>
</feature>
<dbReference type="EMBL" id="LAZR01000172">
    <property type="protein sequence ID" value="KKN84374.1"/>
    <property type="molecule type" value="Genomic_DNA"/>
</dbReference>
<keyword evidence="4 7" id="KW-0812">Transmembrane</keyword>
<gene>
    <name evidence="8" type="ORF">LCGC14_0290360</name>
</gene>
<dbReference type="SUPFAM" id="SSF82866">
    <property type="entry name" value="Multidrug efflux transporter AcrB transmembrane domain"/>
    <property type="match status" value="2"/>
</dbReference>
<keyword evidence="3" id="KW-1003">Cell membrane</keyword>
<proteinExistence type="predicted"/>
<keyword evidence="2" id="KW-0813">Transport</keyword>
<feature type="transmembrane region" description="Helical" evidence="7">
    <location>
        <begin position="446"/>
        <end position="465"/>
    </location>
</feature>
<evidence type="ECO:0000256" key="4">
    <source>
        <dbReference type="ARBA" id="ARBA00022692"/>
    </source>
</evidence>
<dbReference type="GO" id="GO:0042910">
    <property type="term" value="F:xenobiotic transmembrane transporter activity"/>
    <property type="evidence" value="ECO:0007669"/>
    <property type="project" value="TreeGrafter"/>
</dbReference>
<evidence type="ECO:0000313" key="8">
    <source>
        <dbReference type="EMBL" id="KKN84374.1"/>
    </source>
</evidence>
<evidence type="ECO:0000256" key="1">
    <source>
        <dbReference type="ARBA" id="ARBA00004651"/>
    </source>
</evidence>
<dbReference type="PANTHER" id="PTHR32063:SF19">
    <property type="entry name" value="CATION EFFLUX SYSTEM PROTEIN CUSA"/>
    <property type="match status" value="1"/>
</dbReference>
<dbReference type="InterPro" id="IPR001036">
    <property type="entry name" value="Acrflvin-R"/>
</dbReference>
<name>A0A0F9TYK4_9ZZZZ</name>
<dbReference type="Gene3D" id="3.30.2090.10">
    <property type="entry name" value="Multidrug efflux transporter AcrB TolC docking domain, DN and DC subdomains"/>
    <property type="match status" value="2"/>
</dbReference>
<feature type="transmembrane region" description="Helical" evidence="7">
    <location>
        <begin position="485"/>
        <end position="505"/>
    </location>
</feature>